<protein>
    <submittedName>
        <fullName evidence="1">Uncharacterized protein</fullName>
    </submittedName>
</protein>
<reference evidence="1" key="1">
    <citation type="journal article" date="2021" name="Genome Biol. Evol.">
        <title>A High-Quality Reference Genome for a Parasitic Bivalve with Doubly Uniparental Inheritance (Bivalvia: Unionida).</title>
        <authorList>
            <person name="Smith C.H."/>
        </authorList>
    </citation>
    <scope>NUCLEOTIDE SEQUENCE</scope>
    <source>
        <strain evidence="1">CHS0354</strain>
    </source>
</reference>
<organism evidence="1 2">
    <name type="scientific">Potamilus streckersoni</name>
    <dbReference type="NCBI Taxonomy" id="2493646"/>
    <lineage>
        <taxon>Eukaryota</taxon>
        <taxon>Metazoa</taxon>
        <taxon>Spiralia</taxon>
        <taxon>Lophotrochozoa</taxon>
        <taxon>Mollusca</taxon>
        <taxon>Bivalvia</taxon>
        <taxon>Autobranchia</taxon>
        <taxon>Heteroconchia</taxon>
        <taxon>Palaeoheterodonta</taxon>
        <taxon>Unionida</taxon>
        <taxon>Unionoidea</taxon>
        <taxon>Unionidae</taxon>
        <taxon>Ambleminae</taxon>
        <taxon>Lampsilini</taxon>
        <taxon>Potamilus</taxon>
    </lineage>
</organism>
<dbReference type="EMBL" id="JAEAOA010000130">
    <property type="protein sequence ID" value="KAK3580201.1"/>
    <property type="molecule type" value="Genomic_DNA"/>
</dbReference>
<dbReference type="AlphaFoldDB" id="A0AAE0VJR7"/>
<accession>A0AAE0VJR7</accession>
<name>A0AAE0VJR7_9BIVA</name>
<evidence type="ECO:0000313" key="1">
    <source>
        <dbReference type="EMBL" id="KAK3580201.1"/>
    </source>
</evidence>
<dbReference type="Proteomes" id="UP001195483">
    <property type="component" value="Unassembled WGS sequence"/>
</dbReference>
<keyword evidence="2" id="KW-1185">Reference proteome</keyword>
<evidence type="ECO:0000313" key="2">
    <source>
        <dbReference type="Proteomes" id="UP001195483"/>
    </source>
</evidence>
<reference evidence="1" key="2">
    <citation type="journal article" date="2021" name="Genome Biol. Evol.">
        <title>Developing a high-quality reference genome for a parasitic bivalve with doubly uniparental inheritance (Bivalvia: Unionida).</title>
        <authorList>
            <person name="Smith C.H."/>
        </authorList>
    </citation>
    <scope>NUCLEOTIDE SEQUENCE</scope>
    <source>
        <strain evidence="1">CHS0354</strain>
        <tissue evidence="1">Mantle</tissue>
    </source>
</reference>
<gene>
    <name evidence="1" type="ORF">CHS0354_001333</name>
</gene>
<proteinExistence type="predicted"/>
<comment type="caution">
    <text evidence="1">The sequence shown here is derived from an EMBL/GenBank/DDBJ whole genome shotgun (WGS) entry which is preliminary data.</text>
</comment>
<sequence>MKEMPKGSRSRYPPALGVPNPIFCPVAFPTPGDIHKAAESSSNVAFMNQVYDIISYVEASYAKH</sequence>
<reference evidence="1" key="3">
    <citation type="submission" date="2023-05" db="EMBL/GenBank/DDBJ databases">
        <authorList>
            <person name="Smith C.H."/>
        </authorList>
    </citation>
    <scope>NUCLEOTIDE SEQUENCE</scope>
    <source>
        <strain evidence="1">CHS0354</strain>
        <tissue evidence="1">Mantle</tissue>
    </source>
</reference>